<dbReference type="SUPFAM" id="SSF54236">
    <property type="entry name" value="Ubiquitin-like"/>
    <property type="match status" value="1"/>
</dbReference>
<dbReference type="InterPro" id="IPR041087">
    <property type="entry name" value="TBK1_ULD"/>
</dbReference>
<dbReference type="Proteomes" id="UP000749559">
    <property type="component" value="Unassembled WGS sequence"/>
</dbReference>
<dbReference type="GO" id="GO:0009967">
    <property type="term" value="P:positive regulation of signal transduction"/>
    <property type="evidence" value="ECO:0007669"/>
    <property type="project" value="UniProtKB-ARBA"/>
</dbReference>
<evidence type="ECO:0000256" key="5">
    <source>
        <dbReference type="ARBA" id="ARBA00022679"/>
    </source>
</evidence>
<dbReference type="Gene3D" id="1.20.1270.420">
    <property type="match status" value="1"/>
</dbReference>
<dbReference type="GO" id="GO:0005524">
    <property type="term" value="F:ATP binding"/>
    <property type="evidence" value="ECO:0007669"/>
    <property type="project" value="UniProtKB-UniRule"/>
</dbReference>
<keyword evidence="6" id="KW-0547">Nucleotide-binding</keyword>
<dbReference type="EMBL" id="CAIIXF020000009">
    <property type="protein sequence ID" value="CAH1794844.1"/>
    <property type="molecule type" value="Genomic_DNA"/>
</dbReference>
<evidence type="ECO:0000256" key="6">
    <source>
        <dbReference type="ARBA" id="ARBA00022741"/>
    </source>
</evidence>
<dbReference type="Pfam" id="PF00069">
    <property type="entry name" value="Pkinase"/>
    <property type="match status" value="1"/>
</dbReference>
<dbReference type="PROSITE" id="PS50053">
    <property type="entry name" value="UBIQUITIN_2"/>
    <property type="match status" value="1"/>
</dbReference>
<dbReference type="Gene3D" id="3.10.20.90">
    <property type="entry name" value="Phosphatidylinositol 3-kinase Catalytic Subunit, Chain A, domain 1"/>
    <property type="match status" value="1"/>
</dbReference>
<evidence type="ECO:0000256" key="3">
    <source>
        <dbReference type="ARBA" id="ARBA00022490"/>
    </source>
</evidence>
<accession>A0A8J1XYG1</accession>
<comment type="caution">
    <text evidence="10">The sequence shown here is derived from an EMBL/GenBank/DDBJ whole genome shotgun (WGS) entry which is preliminary data.</text>
</comment>
<dbReference type="Pfam" id="PF18394">
    <property type="entry name" value="TBK1_CCD1"/>
    <property type="match status" value="1"/>
</dbReference>
<keyword evidence="5" id="KW-0808">Transferase</keyword>
<dbReference type="Gene3D" id="3.30.200.20">
    <property type="entry name" value="Phosphorylase Kinase, domain 1"/>
    <property type="match status" value="1"/>
</dbReference>
<evidence type="ECO:0000256" key="9">
    <source>
        <dbReference type="ARBA" id="ARBA00048789"/>
    </source>
</evidence>
<dbReference type="AlphaFoldDB" id="A0A8J1XYG1"/>
<dbReference type="InterPro" id="IPR017441">
    <property type="entry name" value="Protein_kinase_ATP_BS"/>
</dbReference>
<comment type="subcellular location">
    <subcellularLocation>
        <location evidence="1">Cytoplasm</location>
    </subcellularLocation>
</comment>
<protein>
    <recommendedName>
        <fullName evidence="2">IkappaB kinase</fullName>
        <ecNumber evidence="2">2.7.11.10</ecNumber>
    </recommendedName>
</protein>
<evidence type="ECO:0000256" key="2">
    <source>
        <dbReference type="ARBA" id="ARBA00012442"/>
    </source>
</evidence>
<dbReference type="InterPro" id="IPR051180">
    <property type="entry name" value="IKK"/>
</dbReference>
<dbReference type="GO" id="GO:0008384">
    <property type="term" value="F:IkappaB kinase activity"/>
    <property type="evidence" value="ECO:0007669"/>
    <property type="project" value="UniProtKB-EC"/>
</dbReference>
<dbReference type="PROSITE" id="PS50011">
    <property type="entry name" value="PROTEIN_KINASE_DOM"/>
    <property type="match status" value="1"/>
</dbReference>
<keyword evidence="7" id="KW-0418">Kinase</keyword>
<dbReference type="PROSITE" id="PS00108">
    <property type="entry name" value="PROTEIN_KINASE_ST"/>
    <property type="match status" value="1"/>
</dbReference>
<evidence type="ECO:0000256" key="4">
    <source>
        <dbReference type="ARBA" id="ARBA00022527"/>
    </source>
</evidence>
<sequence length="763" mass="86067">MGSHHLHGSMNYIWFTNEPLGSGATGAVYKGRNKNTGEECAVKTFNMQSRYRPAAVQMREFDVLKKLDHPNVVRLLAVEDEKNTGIKVLVMELCTGGSLYSVLAEPQNSFGLPEEEFLTVLCDIAAGLEHLRSKGVVHRDIKPGNVLCFIAEDGGHVYKLTDFGAARELADDQAFMSLCGTEEYLHPDMYGRALLQIPHGKDEGFSAKVDLWSLGVTLYHVATGELPFRPYGGRENKQMMHRITTEKESGVISGVQETPNGPIKWSKALPESCAMSIGLKILLTTLLSSLMECNPDKLLTFEDFFNGTAALSKKVRVHMFNTFQGTSHIIYLDQTDTLHDLQQQLKEQSDISPERQLLLWDGEYLTNHITASTLATDYPKTSRDMPVFLFNIGDQKYRGLGSIMYENPSFPSELNPARDASICRECHSVLHAISREVNYAVFLQTKMHHAVHTLRTLTTHEHEALERRLSQCNEMQVDATKKLAHLIESHHITSQLCFLLEDQYSQVADSIQELNTIMGKHQPEITQVSGDMKDICDKMSGIFHSTGSVLFAAWERTFGCMNDKCGEKMGVLLDHAAVIDKRFQSQKPVRSLSYSDEQIHRFDREKLQQICKKAKNQLTSCCGNKQALYDKFASWMGELSKRRQSHTTINTMVNEFTEKYGHFSHLLDMCQQEYRQSTEALLRLLREQKQVNSIQSKSKRATMLKDINGGLMGLTKETTETKQLTQETTELIRKLGGLHTGPIDTVQDPMDASFVHIDKSDIV</sequence>
<evidence type="ECO:0000313" key="11">
    <source>
        <dbReference type="Proteomes" id="UP000749559"/>
    </source>
</evidence>
<dbReference type="OrthoDB" id="10013850at2759"/>
<dbReference type="PROSITE" id="PS00107">
    <property type="entry name" value="PROTEIN_KINASE_ATP"/>
    <property type="match status" value="1"/>
</dbReference>
<keyword evidence="3" id="KW-0963">Cytoplasm</keyword>
<evidence type="ECO:0000256" key="1">
    <source>
        <dbReference type="ARBA" id="ARBA00004496"/>
    </source>
</evidence>
<keyword evidence="4" id="KW-0723">Serine/threonine-protein kinase</keyword>
<reference evidence="10" key="1">
    <citation type="submission" date="2022-03" db="EMBL/GenBank/DDBJ databases">
        <authorList>
            <person name="Martin C."/>
        </authorList>
    </citation>
    <scope>NUCLEOTIDE SEQUENCE</scope>
</reference>
<dbReference type="EC" id="2.7.11.10" evidence="2"/>
<dbReference type="InterPro" id="IPR029071">
    <property type="entry name" value="Ubiquitin-like_domsf"/>
</dbReference>
<evidence type="ECO:0000256" key="7">
    <source>
        <dbReference type="ARBA" id="ARBA00022777"/>
    </source>
</evidence>
<dbReference type="InterPro" id="IPR000719">
    <property type="entry name" value="Prot_kinase_dom"/>
</dbReference>
<proteinExistence type="predicted"/>
<name>A0A8J1XYG1_OWEFU</name>
<gene>
    <name evidence="10" type="ORF">OFUS_LOCUS19472</name>
</gene>
<dbReference type="GO" id="GO:0010628">
    <property type="term" value="P:positive regulation of gene expression"/>
    <property type="evidence" value="ECO:0007669"/>
    <property type="project" value="UniProtKB-ARBA"/>
</dbReference>
<dbReference type="CDD" id="cd12219">
    <property type="entry name" value="Ubl_TBK1_like"/>
    <property type="match status" value="1"/>
</dbReference>
<dbReference type="Gene3D" id="1.10.510.10">
    <property type="entry name" value="Transferase(Phosphotransferase) domain 1"/>
    <property type="match status" value="1"/>
</dbReference>
<dbReference type="InterPro" id="IPR008271">
    <property type="entry name" value="Ser/Thr_kinase_AS"/>
</dbReference>
<dbReference type="SUPFAM" id="SSF56112">
    <property type="entry name" value="Protein kinase-like (PK-like)"/>
    <property type="match status" value="1"/>
</dbReference>
<dbReference type="FunFam" id="3.30.200.20:FF:000106">
    <property type="entry name" value="serine/threonine-protein kinase TBK1 isoform X1"/>
    <property type="match status" value="1"/>
</dbReference>
<evidence type="ECO:0000256" key="8">
    <source>
        <dbReference type="ARBA" id="ARBA00022840"/>
    </source>
</evidence>
<dbReference type="GO" id="GO:0006950">
    <property type="term" value="P:response to stress"/>
    <property type="evidence" value="ECO:0007669"/>
    <property type="project" value="UniProtKB-ARBA"/>
</dbReference>
<dbReference type="Pfam" id="PF18396">
    <property type="entry name" value="TBK1_ULD"/>
    <property type="match status" value="1"/>
</dbReference>
<dbReference type="PANTHER" id="PTHR22969">
    <property type="entry name" value="IKB KINASE"/>
    <property type="match status" value="1"/>
</dbReference>
<dbReference type="GO" id="GO:0005737">
    <property type="term" value="C:cytoplasm"/>
    <property type="evidence" value="ECO:0007669"/>
    <property type="project" value="UniProtKB-SubCell"/>
</dbReference>
<keyword evidence="11" id="KW-1185">Reference proteome</keyword>
<dbReference type="InterPro" id="IPR041309">
    <property type="entry name" value="TBK1_CC1"/>
</dbReference>
<dbReference type="GO" id="GO:0045089">
    <property type="term" value="P:positive regulation of innate immune response"/>
    <property type="evidence" value="ECO:0007669"/>
    <property type="project" value="UniProtKB-ARBA"/>
</dbReference>
<dbReference type="InterPro" id="IPR000626">
    <property type="entry name" value="Ubiquitin-like_dom"/>
</dbReference>
<evidence type="ECO:0000313" key="10">
    <source>
        <dbReference type="EMBL" id="CAH1794844.1"/>
    </source>
</evidence>
<dbReference type="InterPro" id="IPR011009">
    <property type="entry name" value="Kinase-like_dom_sf"/>
</dbReference>
<keyword evidence="8" id="KW-0067">ATP-binding</keyword>
<organism evidence="10 11">
    <name type="scientific">Owenia fusiformis</name>
    <name type="common">Polychaete worm</name>
    <dbReference type="NCBI Taxonomy" id="6347"/>
    <lineage>
        <taxon>Eukaryota</taxon>
        <taxon>Metazoa</taxon>
        <taxon>Spiralia</taxon>
        <taxon>Lophotrochozoa</taxon>
        <taxon>Annelida</taxon>
        <taxon>Polychaeta</taxon>
        <taxon>Sedentaria</taxon>
        <taxon>Canalipalpata</taxon>
        <taxon>Sabellida</taxon>
        <taxon>Oweniida</taxon>
        <taxon>Oweniidae</taxon>
        <taxon>Owenia</taxon>
    </lineage>
</organism>
<dbReference type="SMART" id="SM00220">
    <property type="entry name" value="S_TKc"/>
    <property type="match status" value="1"/>
</dbReference>
<dbReference type="PANTHER" id="PTHR22969:SF15">
    <property type="entry name" value="FI05319P"/>
    <property type="match status" value="1"/>
</dbReference>
<comment type="catalytic activity">
    <reaction evidence="9">
        <text>L-seryl-[I-kappa-B protein] + ATP = O-phospho-L-seryl-[I-kappa-B protein] + ADP + H(+)</text>
        <dbReference type="Rhea" id="RHEA:19073"/>
        <dbReference type="Rhea" id="RHEA-COMP:13698"/>
        <dbReference type="Rhea" id="RHEA-COMP:13699"/>
        <dbReference type="ChEBI" id="CHEBI:15378"/>
        <dbReference type="ChEBI" id="CHEBI:29999"/>
        <dbReference type="ChEBI" id="CHEBI:30616"/>
        <dbReference type="ChEBI" id="CHEBI:83421"/>
        <dbReference type="ChEBI" id="CHEBI:456216"/>
        <dbReference type="EC" id="2.7.11.10"/>
    </reaction>
</comment>
<dbReference type="FunFam" id="1.10.510.10:FF:000100">
    <property type="entry name" value="inhibitor of nuclear factor kappa-B kinase subunit epsilon"/>
    <property type="match status" value="1"/>
</dbReference>